<dbReference type="AlphaFoldDB" id="A0A8H5HUC0"/>
<dbReference type="Gene3D" id="3.30.428.70">
    <property type="match status" value="2"/>
</dbReference>
<evidence type="ECO:0000259" key="2">
    <source>
        <dbReference type="Pfam" id="PF19327"/>
    </source>
</evidence>
<dbReference type="SUPFAM" id="SSF54197">
    <property type="entry name" value="HIT-like"/>
    <property type="match status" value="1"/>
</dbReference>
<accession>A0A8H5HUC0</accession>
<dbReference type="Pfam" id="PF19327">
    <property type="entry name" value="Ap4A_phos_N"/>
    <property type="match status" value="1"/>
</dbReference>
<reference evidence="3 4" key="1">
    <citation type="journal article" date="2020" name="ISME J.">
        <title>Uncovering the hidden diversity of litter-decomposition mechanisms in mushroom-forming fungi.</title>
        <authorList>
            <person name="Floudas D."/>
            <person name="Bentzer J."/>
            <person name="Ahren D."/>
            <person name="Johansson T."/>
            <person name="Persson P."/>
            <person name="Tunlid A."/>
        </authorList>
    </citation>
    <scope>NUCLEOTIDE SEQUENCE [LARGE SCALE GENOMIC DNA]</scope>
    <source>
        <strain evidence="3 4">CBS 406.79</strain>
    </source>
</reference>
<proteinExistence type="predicted"/>
<dbReference type="GO" id="GO:0005524">
    <property type="term" value="F:ATP binding"/>
    <property type="evidence" value="ECO:0007669"/>
    <property type="project" value="InterPro"/>
</dbReference>
<dbReference type="InterPro" id="IPR043171">
    <property type="entry name" value="Ap4A_phos1/2-like"/>
</dbReference>
<dbReference type="PANTHER" id="PTHR38420">
    <property type="entry name" value="AP-4-A PHOSPHORYLASE II"/>
    <property type="match status" value="1"/>
</dbReference>
<dbReference type="GO" id="GO:0003877">
    <property type="term" value="F:ATP:ADP adenylyltransferase activity"/>
    <property type="evidence" value="ECO:0007669"/>
    <property type="project" value="InterPro"/>
</dbReference>
<sequence length="320" mass="35511">MLASEIMASIPSSYDKGLASGSLFFFPSTVEFEIRLCPALQKKPKLPTPHFGGGVVEPVLEPASKVDPFAPPYDPGLYVGDLDEDYVVLLNKYSVLPRHFLLITKEFQSQTSPLMPDDLLQAYSLLVAAKKAGRRMFAFYNCGKFSRLLLNRLLGTYLVPGTCSESLAHSVSLESPGKPFAINSLPYANHVFRFPRNLPSQSPEDREPILANAFLSLFDLVVSTIRHEPNYPAGMPSYNVILTLEHLHLIPRRTENHLLQETKENLAVNSLGYAGMLLVKSDREMEAVKKEGVGKILRSVALESVHEILVNGEMDVNPML</sequence>
<dbReference type="Proteomes" id="UP000518752">
    <property type="component" value="Unassembled WGS sequence"/>
</dbReference>
<organism evidence="3 4">
    <name type="scientific">Collybiopsis confluens</name>
    <dbReference type="NCBI Taxonomy" id="2823264"/>
    <lineage>
        <taxon>Eukaryota</taxon>
        <taxon>Fungi</taxon>
        <taxon>Dikarya</taxon>
        <taxon>Basidiomycota</taxon>
        <taxon>Agaricomycotina</taxon>
        <taxon>Agaricomycetes</taxon>
        <taxon>Agaricomycetidae</taxon>
        <taxon>Agaricales</taxon>
        <taxon>Marasmiineae</taxon>
        <taxon>Omphalotaceae</taxon>
        <taxon>Collybiopsis</taxon>
    </lineage>
</organism>
<dbReference type="InterPro" id="IPR009163">
    <property type="entry name" value="Ap4A_phos1/2"/>
</dbReference>
<dbReference type="InterPro" id="IPR045759">
    <property type="entry name" value="Ap4A_phos1/2_N"/>
</dbReference>
<comment type="caution">
    <text evidence="3">The sequence shown here is derived from an EMBL/GenBank/DDBJ whole genome shotgun (WGS) entry which is preliminary data.</text>
</comment>
<dbReference type="InterPro" id="IPR019200">
    <property type="entry name" value="ATP_adenylylTrfase_C"/>
</dbReference>
<gene>
    <name evidence="3" type="ORF">D9757_004244</name>
</gene>
<dbReference type="InterPro" id="IPR036265">
    <property type="entry name" value="HIT-like_sf"/>
</dbReference>
<evidence type="ECO:0000313" key="4">
    <source>
        <dbReference type="Proteomes" id="UP000518752"/>
    </source>
</evidence>
<evidence type="ECO:0000313" key="3">
    <source>
        <dbReference type="EMBL" id="KAF5389385.1"/>
    </source>
</evidence>
<protein>
    <submittedName>
        <fullName evidence="3">Uncharacterized protein</fullName>
    </submittedName>
</protein>
<dbReference type="EMBL" id="JAACJN010000022">
    <property type="protein sequence ID" value="KAF5389385.1"/>
    <property type="molecule type" value="Genomic_DNA"/>
</dbReference>
<name>A0A8H5HUC0_9AGAR</name>
<feature type="domain" description="ATP adenylyltransferase C-terminal" evidence="1">
    <location>
        <begin position="184"/>
        <end position="302"/>
    </location>
</feature>
<dbReference type="GO" id="GO:0009117">
    <property type="term" value="P:nucleotide metabolic process"/>
    <property type="evidence" value="ECO:0007669"/>
    <property type="project" value="InterPro"/>
</dbReference>
<dbReference type="Pfam" id="PF09830">
    <property type="entry name" value="ATP_transf"/>
    <property type="match status" value="1"/>
</dbReference>
<dbReference type="OrthoDB" id="10267950at2759"/>
<evidence type="ECO:0000259" key="1">
    <source>
        <dbReference type="Pfam" id="PF09830"/>
    </source>
</evidence>
<feature type="domain" description="Ap4A phosphorylase 1/2 N-terminal" evidence="2">
    <location>
        <begin position="62"/>
        <end position="145"/>
    </location>
</feature>
<keyword evidence="4" id="KW-1185">Reference proteome</keyword>
<dbReference type="PANTHER" id="PTHR38420:SF1">
    <property type="entry name" value="PUTATIVE (AFU_ORTHOLOGUE AFUA_5G14690)-RELATED"/>
    <property type="match status" value="1"/>
</dbReference>